<accession>A0A9C6UFJ7</accession>
<name>A0A9C6UFJ7_FRAOC</name>
<dbReference type="KEGG" id="foc:113206695"/>
<dbReference type="GeneID" id="113206695"/>
<evidence type="ECO:0000313" key="1">
    <source>
        <dbReference type="Proteomes" id="UP000504606"/>
    </source>
</evidence>
<organism evidence="1 2">
    <name type="scientific">Frankliniella occidentalis</name>
    <name type="common">Western flower thrips</name>
    <name type="synonym">Euthrips occidentalis</name>
    <dbReference type="NCBI Taxonomy" id="133901"/>
    <lineage>
        <taxon>Eukaryota</taxon>
        <taxon>Metazoa</taxon>
        <taxon>Ecdysozoa</taxon>
        <taxon>Arthropoda</taxon>
        <taxon>Hexapoda</taxon>
        <taxon>Insecta</taxon>
        <taxon>Pterygota</taxon>
        <taxon>Neoptera</taxon>
        <taxon>Paraneoptera</taxon>
        <taxon>Thysanoptera</taxon>
        <taxon>Terebrantia</taxon>
        <taxon>Thripoidea</taxon>
        <taxon>Thripidae</taxon>
        <taxon>Frankliniella</taxon>
    </lineage>
</organism>
<dbReference type="AlphaFoldDB" id="A0A9C6UFJ7"/>
<evidence type="ECO:0000313" key="2">
    <source>
        <dbReference type="RefSeq" id="XP_052127094.1"/>
    </source>
</evidence>
<sequence length="437" mass="48814">MLTTTQRKHNWDTCIVRSQCTNATCSECGTDDEGCADMCRMNCECGCGGHPRGGMDHDVWKACNQARNCRGDFEVCRESCRGNKDCVVRCELDHNQCYCGCVHTALATTQMKHNWDTCIVQSQCKEVTCSECGPDDKGCADMCRMNCECGCGGHPRGGMDHDLWKACNQARNCRGDFMECRESCRGNKDCVVRCELVHNLCYCGCVQTALTTTQRKHDWDTCVVKSQCHNKTCSECTGAYGLCAERCARRCECGCAGHPRSDLSGEWEECFVGTQSCEEAHSDCLKGCHEQKCGSRCELDLIKCRCDCRSATEAEWLMWTECKEKDECGRKTCSECGEDDMDCAHRCQRNCECHRCLGIAADNMDDLSVQECKIKSGCHIAYKKCQEKCKAAEGDEECDHSCLLASEKCHCKCAQTSATETSEGERREIIQHCNYLG</sequence>
<dbReference type="RefSeq" id="XP_052127094.1">
    <property type="nucleotide sequence ID" value="XM_052271134.1"/>
</dbReference>
<reference evidence="2" key="1">
    <citation type="submission" date="2025-08" db="UniProtKB">
        <authorList>
            <consortium name="RefSeq"/>
        </authorList>
    </citation>
    <scope>IDENTIFICATION</scope>
    <source>
        <tissue evidence="2">Whole organism</tissue>
    </source>
</reference>
<gene>
    <name evidence="2" type="primary">LOC113206695</name>
</gene>
<keyword evidence="1" id="KW-1185">Reference proteome</keyword>
<protein>
    <submittedName>
        <fullName evidence="2">Balbiani ring protein 3 isoform X1</fullName>
    </submittedName>
</protein>
<dbReference type="Proteomes" id="UP000504606">
    <property type="component" value="Unplaced"/>
</dbReference>
<proteinExistence type="predicted"/>